<organism evidence="1 2">
    <name type="scientific">Bacillus velezensis</name>
    <dbReference type="NCBI Taxonomy" id="492670"/>
    <lineage>
        <taxon>Bacteria</taxon>
        <taxon>Bacillati</taxon>
        <taxon>Bacillota</taxon>
        <taxon>Bacilli</taxon>
        <taxon>Bacillales</taxon>
        <taxon>Bacillaceae</taxon>
        <taxon>Bacillus</taxon>
        <taxon>Bacillus amyloliquefaciens group</taxon>
    </lineage>
</organism>
<name>A0A411A5K9_BACVE</name>
<dbReference type="PROSITE" id="PS51186">
    <property type="entry name" value="GNAT"/>
    <property type="match status" value="1"/>
</dbReference>
<gene>
    <name evidence="1" type="ORF">BACVE_000135</name>
</gene>
<dbReference type="InterPro" id="IPR016181">
    <property type="entry name" value="Acyl_CoA_acyltransferase"/>
</dbReference>
<dbReference type="EMBL" id="CP063687">
    <property type="protein sequence ID" value="QOY25207.1"/>
    <property type="molecule type" value="Genomic_DNA"/>
</dbReference>
<dbReference type="RefSeq" id="WP_025649494.1">
    <property type="nucleotide sequence ID" value="NZ_BDDG01000002.1"/>
</dbReference>
<evidence type="ECO:0000313" key="1">
    <source>
        <dbReference type="EMBL" id="QOY25207.1"/>
    </source>
</evidence>
<dbReference type="GO" id="GO:0016747">
    <property type="term" value="F:acyltransferase activity, transferring groups other than amino-acyl groups"/>
    <property type="evidence" value="ECO:0007669"/>
    <property type="project" value="InterPro"/>
</dbReference>
<dbReference type="Proteomes" id="UP000587477">
    <property type="component" value="Chromosome"/>
</dbReference>
<proteinExistence type="predicted"/>
<dbReference type="Gene3D" id="3.40.630.30">
    <property type="match status" value="1"/>
</dbReference>
<dbReference type="SUPFAM" id="SSF55729">
    <property type="entry name" value="Acyl-CoA N-acyltransferases (Nat)"/>
    <property type="match status" value="1"/>
</dbReference>
<reference evidence="2" key="1">
    <citation type="submission" date="2020-10" db="EMBL/GenBank/DDBJ databases">
        <title>Complete genome sequence of Bacillus velezensis NST6.</title>
        <authorList>
            <person name="Choi J."/>
        </authorList>
    </citation>
    <scope>NUCLEOTIDE SEQUENCE [LARGE SCALE GENOMIC DNA]</scope>
    <source>
        <strain evidence="2">NST6</strain>
    </source>
</reference>
<dbReference type="AlphaFoldDB" id="A0A411A5K9"/>
<dbReference type="InterPro" id="IPR000182">
    <property type="entry name" value="GNAT_dom"/>
</dbReference>
<evidence type="ECO:0000313" key="2">
    <source>
        <dbReference type="Proteomes" id="UP000587477"/>
    </source>
</evidence>
<dbReference type="CDD" id="cd04301">
    <property type="entry name" value="NAT_SF"/>
    <property type="match status" value="1"/>
</dbReference>
<sequence>MLTGRDFEEEDLGFLEQLAASHPVWKSEEFGTKNAAEFMLAYSMYNGTWLVWEIDGAPAAISFHLEWAPSNGKPWLGTVAVAPEAKEKGIGRAVIEEIAGRLRGEHKAMFSAVPLDRQEWVLFLSQCGFEQLKLEKDDREKTYMIMVKPL</sequence>
<accession>A0A411A5K9</accession>
<protein>
    <submittedName>
        <fullName evidence="1">Uncharacterized protein</fullName>
    </submittedName>
</protein>
<dbReference type="Pfam" id="PF00583">
    <property type="entry name" value="Acetyltransf_1"/>
    <property type="match status" value="1"/>
</dbReference>